<evidence type="ECO:0008006" key="14">
    <source>
        <dbReference type="Google" id="ProtNLM"/>
    </source>
</evidence>
<dbReference type="HOGENOM" id="CLU_000604_27_1_1"/>
<evidence type="ECO:0000256" key="8">
    <source>
        <dbReference type="ARBA" id="ARBA00023136"/>
    </source>
</evidence>
<proteinExistence type="inferred from homology"/>
<dbReference type="PANTHER" id="PTHR24223">
    <property type="entry name" value="ATP-BINDING CASSETTE SUB-FAMILY C"/>
    <property type="match status" value="1"/>
</dbReference>
<dbReference type="CDD" id="cd03250">
    <property type="entry name" value="ABCC_MRP_domain1"/>
    <property type="match status" value="1"/>
</dbReference>
<dbReference type="SUPFAM" id="SSF90123">
    <property type="entry name" value="ABC transporter transmembrane region"/>
    <property type="match status" value="2"/>
</dbReference>
<feature type="domain" description="ABC transporter" evidence="10">
    <location>
        <begin position="489"/>
        <end position="717"/>
    </location>
</feature>
<dbReference type="CDD" id="cd18606">
    <property type="entry name" value="ABC_6TM_YOR1_D2_like"/>
    <property type="match status" value="1"/>
</dbReference>
<reference evidence="12" key="2">
    <citation type="submission" date="2014-02" db="EMBL/GenBank/DDBJ databases">
        <title>Complete DNA sequence of /Kuraishia capsulata/ illustrates novel genomic features among budding yeasts (/Saccharomycotina/).</title>
        <authorList>
            <person name="Morales L."/>
            <person name="Noel B."/>
            <person name="Porcel B."/>
            <person name="Marcet-Houben M."/>
            <person name="Hullo M-F."/>
            <person name="Sacerdot C."/>
            <person name="Tekaia F."/>
            <person name="Leh-Louis V."/>
            <person name="Despons L."/>
            <person name="Khanna V."/>
            <person name="Aury J-M."/>
            <person name="Barbe V."/>
            <person name="Couloux A."/>
            <person name="Labadie K."/>
            <person name="Pelletier E."/>
            <person name="Souciet J-L."/>
            <person name="Boekhout T."/>
            <person name="Gabaldon T."/>
            <person name="Wincker P."/>
            <person name="Dujon B."/>
        </authorList>
    </citation>
    <scope>NUCLEOTIDE SEQUENCE</scope>
    <source>
        <strain evidence="12">CBS 1993</strain>
    </source>
</reference>
<feature type="transmembrane region" description="Helical" evidence="9">
    <location>
        <begin position="1055"/>
        <end position="1074"/>
    </location>
</feature>
<dbReference type="EMBL" id="HG793126">
    <property type="protein sequence ID" value="CDK25828.1"/>
    <property type="molecule type" value="Genomic_DNA"/>
</dbReference>
<dbReference type="CDD" id="cd18597">
    <property type="entry name" value="ABC_6TM_YOR1_D1_like"/>
    <property type="match status" value="1"/>
</dbReference>
<feature type="domain" description="ABC transmembrane type-1" evidence="11">
    <location>
        <begin position="807"/>
        <end position="1081"/>
    </location>
</feature>
<evidence type="ECO:0000313" key="12">
    <source>
        <dbReference type="EMBL" id="CDK25828.1"/>
    </source>
</evidence>
<dbReference type="FunFam" id="3.40.50.300:FF:000565">
    <property type="entry name" value="ABC bile acid transporter"/>
    <property type="match status" value="1"/>
</dbReference>
<protein>
    <recommendedName>
        <fullName evidence="14">Oligomycin resistance ATP-dependent permease YOR1</fullName>
    </recommendedName>
</protein>
<keyword evidence="6" id="KW-0067">ATP-binding</keyword>
<dbReference type="InterPro" id="IPR003593">
    <property type="entry name" value="AAA+_ATPase"/>
</dbReference>
<evidence type="ECO:0000256" key="4">
    <source>
        <dbReference type="ARBA" id="ARBA00022692"/>
    </source>
</evidence>
<dbReference type="GO" id="GO:0008559">
    <property type="term" value="F:ABC-type xenobiotic transporter activity"/>
    <property type="evidence" value="ECO:0007669"/>
    <property type="project" value="TreeGrafter"/>
</dbReference>
<evidence type="ECO:0000256" key="9">
    <source>
        <dbReference type="SAM" id="Phobius"/>
    </source>
</evidence>
<dbReference type="PROSITE" id="PS50893">
    <property type="entry name" value="ABC_TRANSPORTER_2"/>
    <property type="match status" value="2"/>
</dbReference>
<comment type="similarity">
    <text evidence="2">Belongs to the ABC transporter superfamily. ABCC family. Conjugate transporter (TC 3.A.1.208) subfamily.</text>
</comment>
<evidence type="ECO:0000313" key="13">
    <source>
        <dbReference type="Proteomes" id="UP000019384"/>
    </source>
</evidence>
<name>W6MIR5_9ASCO</name>
<evidence type="ECO:0000256" key="7">
    <source>
        <dbReference type="ARBA" id="ARBA00022989"/>
    </source>
</evidence>
<evidence type="ECO:0000256" key="6">
    <source>
        <dbReference type="ARBA" id="ARBA00022840"/>
    </source>
</evidence>
<feature type="transmembrane region" description="Helical" evidence="9">
    <location>
        <begin position="916"/>
        <end position="938"/>
    </location>
</feature>
<feature type="domain" description="ABC transporter" evidence="10">
    <location>
        <begin position="1120"/>
        <end position="1368"/>
    </location>
</feature>
<dbReference type="FunFam" id="1.20.1560.10:FF:000010">
    <property type="entry name" value="Multidrug resistance-associated ABC transporter"/>
    <property type="match status" value="1"/>
</dbReference>
<evidence type="ECO:0000259" key="10">
    <source>
        <dbReference type="PROSITE" id="PS50893"/>
    </source>
</evidence>
<dbReference type="GO" id="GO:0016887">
    <property type="term" value="F:ATP hydrolysis activity"/>
    <property type="evidence" value="ECO:0007669"/>
    <property type="project" value="InterPro"/>
</dbReference>
<evidence type="ECO:0000256" key="1">
    <source>
        <dbReference type="ARBA" id="ARBA00004141"/>
    </source>
</evidence>
<dbReference type="OrthoDB" id="6500128at2759"/>
<evidence type="ECO:0000259" key="11">
    <source>
        <dbReference type="PROSITE" id="PS50929"/>
    </source>
</evidence>
<evidence type="ECO:0000256" key="2">
    <source>
        <dbReference type="ARBA" id="ARBA00009726"/>
    </source>
</evidence>
<keyword evidence="13" id="KW-1185">Reference proteome</keyword>
<dbReference type="GeneID" id="34519227"/>
<dbReference type="STRING" id="1382522.W6MIR5"/>
<feature type="domain" description="ABC transmembrane type-1" evidence="11">
    <location>
        <begin position="142"/>
        <end position="425"/>
    </location>
</feature>
<dbReference type="InterPro" id="IPR036640">
    <property type="entry name" value="ABC1_TM_sf"/>
</dbReference>
<dbReference type="PANTHER" id="PTHR24223:SF456">
    <property type="entry name" value="MULTIDRUG RESISTANCE-ASSOCIATED PROTEIN LETHAL(2)03659"/>
    <property type="match status" value="1"/>
</dbReference>
<feature type="transmembrane region" description="Helical" evidence="9">
    <location>
        <begin position="842"/>
        <end position="866"/>
    </location>
</feature>
<keyword evidence="4 9" id="KW-0812">Transmembrane</keyword>
<dbReference type="InterPro" id="IPR050173">
    <property type="entry name" value="ABC_transporter_C-like"/>
</dbReference>
<feature type="transmembrane region" description="Helical" evidence="9">
    <location>
        <begin position="410"/>
        <end position="430"/>
    </location>
</feature>
<dbReference type="GO" id="GO:0005524">
    <property type="term" value="F:ATP binding"/>
    <property type="evidence" value="ECO:0007669"/>
    <property type="project" value="UniProtKB-KW"/>
</dbReference>
<evidence type="ECO:0000256" key="5">
    <source>
        <dbReference type="ARBA" id="ARBA00022741"/>
    </source>
</evidence>
<reference evidence="12" key="1">
    <citation type="submission" date="2013-12" db="EMBL/GenBank/DDBJ databases">
        <authorList>
            <person name="Genoscope - CEA"/>
        </authorList>
    </citation>
    <scope>NUCLEOTIDE SEQUENCE</scope>
    <source>
        <strain evidence="12">CBS 1993</strain>
    </source>
</reference>
<feature type="transmembrane region" description="Helical" evidence="9">
    <location>
        <begin position="944"/>
        <end position="961"/>
    </location>
</feature>
<feature type="transmembrane region" description="Helical" evidence="9">
    <location>
        <begin position="364"/>
        <end position="390"/>
    </location>
</feature>
<dbReference type="RefSeq" id="XP_022457839.1">
    <property type="nucleotide sequence ID" value="XM_022604015.1"/>
</dbReference>
<keyword evidence="3" id="KW-0813">Transport</keyword>
<organism evidence="12 13">
    <name type="scientific">Kuraishia capsulata CBS 1993</name>
    <dbReference type="NCBI Taxonomy" id="1382522"/>
    <lineage>
        <taxon>Eukaryota</taxon>
        <taxon>Fungi</taxon>
        <taxon>Dikarya</taxon>
        <taxon>Ascomycota</taxon>
        <taxon>Saccharomycotina</taxon>
        <taxon>Pichiomycetes</taxon>
        <taxon>Pichiales</taxon>
        <taxon>Pichiaceae</taxon>
        <taxon>Kuraishia</taxon>
    </lineage>
</organism>
<comment type="subcellular location">
    <subcellularLocation>
        <location evidence="1">Membrane</location>
        <topology evidence="1">Multi-pass membrane protein</topology>
    </subcellularLocation>
</comment>
<evidence type="ECO:0000256" key="3">
    <source>
        <dbReference type="ARBA" id="ARBA00022448"/>
    </source>
</evidence>
<dbReference type="InterPro" id="IPR003439">
    <property type="entry name" value="ABC_transporter-like_ATP-bd"/>
</dbReference>
<dbReference type="PROSITE" id="PS00211">
    <property type="entry name" value="ABC_TRANSPORTER_1"/>
    <property type="match status" value="2"/>
</dbReference>
<accession>W6MIR5</accession>
<feature type="transmembrane region" description="Helical" evidence="9">
    <location>
        <begin position="1025"/>
        <end position="1049"/>
    </location>
</feature>
<dbReference type="Proteomes" id="UP000019384">
    <property type="component" value="Unassembled WGS sequence"/>
</dbReference>
<dbReference type="CDD" id="cd03244">
    <property type="entry name" value="ABCC_MRP_domain2"/>
    <property type="match status" value="1"/>
</dbReference>
<dbReference type="PROSITE" id="PS50929">
    <property type="entry name" value="ABC_TM1F"/>
    <property type="match status" value="2"/>
</dbReference>
<dbReference type="Gene3D" id="1.20.1560.10">
    <property type="entry name" value="ABC transporter type 1, transmembrane domain"/>
    <property type="match status" value="2"/>
</dbReference>
<dbReference type="FunFam" id="3.40.50.300:FF:001750">
    <property type="entry name" value="ATP-binding cassette transporter"/>
    <property type="match status" value="1"/>
</dbReference>
<dbReference type="SMART" id="SM00382">
    <property type="entry name" value="AAA"/>
    <property type="match status" value="2"/>
</dbReference>
<dbReference type="Pfam" id="PF00664">
    <property type="entry name" value="ABC_membrane"/>
    <property type="match status" value="2"/>
</dbReference>
<dbReference type="InterPro" id="IPR027417">
    <property type="entry name" value="P-loop_NTPase"/>
</dbReference>
<dbReference type="GO" id="GO:0005886">
    <property type="term" value="C:plasma membrane"/>
    <property type="evidence" value="ECO:0007669"/>
    <property type="project" value="TreeGrafter"/>
</dbReference>
<feature type="transmembrane region" description="Helical" evidence="9">
    <location>
        <begin position="179"/>
        <end position="196"/>
    </location>
</feature>
<gene>
    <name evidence="12" type="ORF">KUCA_T00001798001</name>
</gene>
<feature type="transmembrane region" description="Helical" evidence="9">
    <location>
        <begin position="800"/>
        <end position="822"/>
    </location>
</feature>
<keyword evidence="5" id="KW-0547">Nucleotide-binding</keyword>
<dbReference type="SUPFAM" id="SSF52540">
    <property type="entry name" value="P-loop containing nucleoside triphosphate hydrolases"/>
    <property type="match status" value="2"/>
</dbReference>
<feature type="transmembrane region" description="Helical" evidence="9">
    <location>
        <begin position="285"/>
        <end position="303"/>
    </location>
</feature>
<feature type="transmembrane region" description="Helical" evidence="9">
    <location>
        <begin position="256"/>
        <end position="279"/>
    </location>
</feature>
<keyword evidence="7 9" id="KW-1133">Transmembrane helix</keyword>
<dbReference type="Pfam" id="PF00005">
    <property type="entry name" value="ABC_tran"/>
    <property type="match status" value="2"/>
</dbReference>
<keyword evidence="8 9" id="KW-0472">Membrane</keyword>
<sequence length="1380" mass="155052">MSEPIRQKRMLSWAFSKKIPPFTQQEDRHEYPFNRANIFSKLFFTWLDPLLTKGYRRTLEPEDLWYLTEDLKVEYYYSIFIAKFEPDLALRRQKHLEAKRIARGESFETSTIRKEEDLADFVYPWPRFALLLYKTFFRQYTVAFIFKTIADLAVTTTPLLQKSLISFVEKRANGLEPHVGKGLGFAFGCALFVLLQGVMQSIYFYLAMLTGSQVKAILTKLMLEKSFRQTGKSRHDFPTGKVFTIMGTDLSRIDFAVAYLPFIFGFPLPMIVIIVLLIVNIGPTALVGIASFFVFGGLLGGIVKQLMSFRVTANKFTDARVNLIKELLKNFKMIKYYAWESSFLENITAVRISEMHNVLMIQTIMCIMVACATTLPTLCSLVSFLVLYRINSSRSVADIFSSLSLFEEFATQLIMIPVALSSATDALVAVKRVLEYVCSGDIDEQDLDSELLLIKKTLESSGSVLRAVDACFEWETFEAEEEEADLKDGQVPNVEAKPDPELKGPEKTSFPGLNNINLELRKGEFVVVTGLIGSGKSSLLYALSGFMHRTQGHVASIGDLLLCGNPWVQNATVKENIIFGKQFYQQKYDNVISACSLEADLETLSAGDMTEVGERGITLSGGQKARINLARAVYAEPDILLLDDVLSAVDARVGKHIMQACILGLLKNKTRVLATHQLSLISAADRVIFMNGDGSIDVGTTGDLLARNEGFSKLMQLRASEKHEYKAGEEEIINHDPGILKDDKELIRIETVPKSISEADPDSDYPEEFDGTLMQIEDRAVNAIEFGIYKKYIKMGAGSFGAAFAPLLLITGACTVFCQLFTNTWLTFWTEKKFDRSNGFFIGIYVMFAIAAMIFGFLEFFVLLYLTNTAAIRLNIEAIRRLMRIPMSFMDTTPMGRVLNRFTKDTEVVDKELPELIVLFGNMVGTLIGVVVLCIIYLPWFAIAVPFLGFFYAAFASYYQASAREIKRIESLQRSFVYSNFNEALQGMEVIKAYQAEKRFVSLNDSLIDTMNEAYYVSFAAMRWLAIRVAVLASTIVLIIALLCVFRVFHISAASVGLLLTNVLMLAGLLGMLLNQAMQIEVQMNSVERLDYYGFRVDQEAPFKISEKTPPPEWPQEGKIEFENVSLRYRPELPTVLKNLTMEVRGSEKIGICGRTGAGKSSITTALYRLSEIDSGGRIVIDGIDISTIGLHDLRTKLAIIPQDPVLFQGTIRSNLDPFHEHKDELLWDALRRSGLIEGSILKQVKLQAMDDDNLHKFHLGQNVEDDGANFSLGERQLIALARALIRGSKILILDEATSSVDYDTDAKIQATISSEFASCTILCVAHRLKTIVNYDRILVLDDGKISEFDKPWDLFQDESTIFRQMCDKSGVVANDFERK</sequence>
<dbReference type="InterPro" id="IPR017871">
    <property type="entry name" value="ABC_transporter-like_CS"/>
</dbReference>
<dbReference type="InterPro" id="IPR011527">
    <property type="entry name" value="ABC1_TM_dom"/>
</dbReference>
<dbReference type="Gene3D" id="3.40.50.300">
    <property type="entry name" value="P-loop containing nucleotide triphosphate hydrolases"/>
    <property type="match status" value="2"/>
</dbReference>